<gene>
    <name evidence="1" type="ORF">pgond44_13566</name>
</gene>
<name>N1WIK5_9FLAO</name>
<evidence type="ECO:0000313" key="2">
    <source>
        <dbReference type="Proteomes" id="UP000012317"/>
    </source>
</evidence>
<comment type="caution">
    <text evidence="1">The sequence shown here is derived from an EMBL/GenBank/DDBJ whole genome shotgun (WGS) entry which is preliminary data.</text>
</comment>
<protein>
    <submittedName>
        <fullName evidence="1">Uncharacterized protein</fullName>
    </submittedName>
</protein>
<dbReference type="EMBL" id="APLF01000019">
    <property type="protein sequence ID" value="EMY80076.1"/>
    <property type="molecule type" value="Genomic_DNA"/>
</dbReference>
<dbReference type="Proteomes" id="UP000012317">
    <property type="component" value="Unassembled WGS sequence"/>
</dbReference>
<evidence type="ECO:0000313" key="1">
    <source>
        <dbReference type="EMBL" id="EMY80076.1"/>
    </source>
</evidence>
<dbReference type="AlphaFoldDB" id="N1WIK5"/>
<reference evidence="1 2" key="1">
    <citation type="journal article" date="2014" name="Genome Biol. Evol.">
        <title>Extensive gene acquisition in the extremely psychrophilic bacterial species Psychroflexus torquis and the link to sea-ice ecosystem specialism.</title>
        <authorList>
            <person name="Feng S."/>
            <person name="Powell S.M."/>
            <person name="Wilson R."/>
            <person name="Bowman J.P."/>
        </authorList>
    </citation>
    <scope>NUCLEOTIDE SEQUENCE [LARGE SCALE GENOMIC DNA]</scope>
    <source>
        <strain evidence="1 2">ACAM 44</strain>
    </source>
</reference>
<organism evidence="1 2">
    <name type="scientific">Psychroflexus gondwanensis ACAM 44</name>
    <dbReference type="NCBI Taxonomy" id="1189619"/>
    <lineage>
        <taxon>Bacteria</taxon>
        <taxon>Pseudomonadati</taxon>
        <taxon>Bacteroidota</taxon>
        <taxon>Flavobacteriia</taxon>
        <taxon>Flavobacteriales</taxon>
        <taxon>Flavobacteriaceae</taxon>
        <taxon>Psychroflexus</taxon>
    </lineage>
</organism>
<sequence>MKTFHPVKETEVFNVLNEFEINTSSEFLETKNNAKIFNNQKRTKKNFELSFIDFLKNCWKNCTESFRASELTCFSIMLHKKQVKHYGPKL</sequence>
<accession>N1WIK5</accession>
<proteinExistence type="predicted"/>
<keyword evidence="2" id="KW-1185">Reference proteome</keyword>